<feature type="domain" description="SSD" evidence="8">
    <location>
        <begin position="219"/>
        <end position="359"/>
    </location>
</feature>
<feature type="transmembrane region" description="Helical" evidence="7">
    <location>
        <begin position="336"/>
        <end position="360"/>
    </location>
</feature>
<feature type="transmembrane region" description="Helical" evidence="7">
    <location>
        <begin position="700"/>
        <end position="720"/>
    </location>
</feature>
<evidence type="ECO:0000256" key="3">
    <source>
        <dbReference type="ARBA" id="ARBA00022475"/>
    </source>
</evidence>
<evidence type="ECO:0000259" key="8">
    <source>
        <dbReference type="PROSITE" id="PS50156"/>
    </source>
</evidence>
<feature type="transmembrane region" description="Helical" evidence="7">
    <location>
        <begin position="673"/>
        <end position="694"/>
    </location>
</feature>
<accession>A0A0D8HGM6</accession>
<proteinExistence type="inferred from homology"/>
<keyword evidence="5 7" id="KW-1133">Transmembrane helix</keyword>
<keyword evidence="6 7" id="KW-0472">Membrane</keyword>
<evidence type="ECO:0000256" key="2">
    <source>
        <dbReference type="ARBA" id="ARBA00010157"/>
    </source>
</evidence>
<dbReference type="PROSITE" id="PS50156">
    <property type="entry name" value="SSD"/>
    <property type="match status" value="1"/>
</dbReference>
<dbReference type="GO" id="GO:0005886">
    <property type="term" value="C:plasma membrane"/>
    <property type="evidence" value="ECO:0007669"/>
    <property type="project" value="UniProtKB-SubCell"/>
</dbReference>
<dbReference type="EMBL" id="JXYS01000092">
    <property type="protein sequence ID" value="KJF16231.1"/>
    <property type="molecule type" value="Genomic_DNA"/>
</dbReference>
<feature type="transmembrane region" description="Helical" evidence="7">
    <location>
        <begin position="632"/>
        <end position="652"/>
    </location>
</feature>
<feature type="transmembrane region" description="Helical" evidence="7">
    <location>
        <begin position="215"/>
        <end position="239"/>
    </location>
</feature>
<evidence type="ECO:0000256" key="6">
    <source>
        <dbReference type="ARBA" id="ARBA00023136"/>
    </source>
</evidence>
<protein>
    <submittedName>
        <fullName evidence="9">Membrane protein YdfJ</fullName>
    </submittedName>
</protein>
<feature type="transmembrane region" description="Helical" evidence="7">
    <location>
        <begin position="564"/>
        <end position="582"/>
    </location>
</feature>
<feature type="transmembrane region" description="Helical" evidence="7">
    <location>
        <begin position="259"/>
        <end position="281"/>
    </location>
</feature>
<dbReference type="InterPro" id="IPR050545">
    <property type="entry name" value="Mycobact_MmpL"/>
</dbReference>
<evidence type="ECO:0000256" key="7">
    <source>
        <dbReference type="SAM" id="Phobius"/>
    </source>
</evidence>
<keyword evidence="4 7" id="KW-0812">Transmembrane</keyword>
<sequence length="749" mass="79894">MVSAMVWLFGITPEKNRPSRWDFILYRWLKRIVIAHPLRVIFTWVCLLGVFGFFGLHASRYLRSGGYVPANAPSQVASNLLAKEFGQPSNLGFVIRAKNGAITSKSSMSSASEILSKLRSNSSISAIESFIGPGGSGLVSSNKSEGLILVTVKGKTSMGYSATTASIVKEILPRGPNASYSDVSVIVGGFSQIGNEITNQTTSDLKKAETIAIPITFLLLLVAFGSVVAALLPAMLGLASIPMTLAVLYFLARTTHVSIFALNMTTALGLGLSIDYSLLVVSRFREELALGYDALEAIERTIETAGRTIFFSALTVAVSLAVLITFPVYFIRSFGFAGIAVVFLSALAALLLLPSVLVLLGERVNSLALFAKAINLEGESHAWRRLSTVVTSRPFRSGVPVVGVLLIAALPLMNIHFGTPDQNSLPINASARQFSKILATDFPLNENNFINVVTSTALSSSSDESYAKQLSEIAGVSQVLCQVGIYQNGTLIPGSNRANASSHGPMVNSNASLLDVSFAPNDLSPQAQSIVHKVQATLVPGGGRSYISGFTATLIDQNSSIARSLPLAIALISLGTFILLFLFTRSFVLPLKALVLDGLSIAASFGFVVWVFQEGHALRFLGFTPQPLPTQLLVLMFCLSFGLSIDYEVFLLSRIKEGHDQGLDTISAVINGMSHTGGIITTAALILSVTFFSFGSSSLSFLQVFGVGTGVAVVLDATLVRGILVPAIIRVMGDANWWNPTAKFTDRSR</sequence>
<evidence type="ECO:0000256" key="4">
    <source>
        <dbReference type="ARBA" id="ARBA00022692"/>
    </source>
</evidence>
<gene>
    <name evidence="9" type="primary">ydfJ1</name>
    <name evidence="9" type="ORF">AXFE_29250</name>
</gene>
<evidence type="ECO:0000313" key="9">
    <source>
        <dbReference type="EMBL" id="KJF16231.1"/>
    </source>
</evidence>
<evidence type="ECO:0000313" key="10">
    <source>
        <dbReference type="Proteomes" id="UP000032360"/>
    </source>
</evidence>
<comment type="similarity">
    <text evidence="2">Belongs to the resistance-nodulation-cell division (RND) (TC 2.A.6) family. MmpL subfamily.</text>
</comment>
<dbReference type="AlphaFoldDB" id="A0A0D8HGM6"/>
<feature type="transmembrane region" description="Helical" evidence="7">
    <location>
        <begin position="309"/>
        <end position="330"/>
    </location>
</feature>
<feature type="transmembrane region" description="Helical" evidence="7">
    <location>
        <begin position="594"/>
        <end position="612"/>
    </location>
</feature>
<keyword evidence="3" id="KW-1003">Cell membrane</keyword>
<dbReference type="InterPro" id="IPR000731">
    <property type="entry name" value="SSD"/>
</dbReference>
<dbReference type="STRING" id="1280514.AXFE_29250"/>
<comment type="caution">
    <text evidence="9">The sequence shown here is derived from an EMBL/GenBank/DDBJ whole genome shotgun (WGS) entry which is preliminary data.</text>
</comment>
<keyword evidence="10" id="KW-1185">Reference proteome</keyword>
<dbReference type="InterPro" id="IPR004869">
    <property type="entry name" value="MMPL_dom"/>
</dbReference>
<dbReference type="PATRIC" id="fig|1280514.3.peg.3868"/>
<feature type="transmembrane region" description="Helical" evidence="7">
    <location>
        <begin position="38"/>
        <end position="56"/>
    </location>
</feature>
<dbReference type="Proteomes" id="UP000032360">
    <property type="component" value="Unassembled WGS sequence"/>
</dbReference>
<dbReference type="PANTHER" id="PTHR33406">
    <property type="entry name" value="MEMBRANE PROTEIN MJ1562-RELATED"/>
    <property type="match status" value="1"/>
</dbReference>
<dbReference type="Gene3D" id="1.20.1640.10">
    <property type="entry name" value="Multidrug efflux transporter AcrB transmembrane domain"/>
    <property type="match status" value="2"/>
</dbReference>
<name>A0A0D8HGM6_9ACTN</name>
<reference evidence="9 10" key="1">
    <citation type="submission" date="2015-01" db="EMBL/GenBank/DDBJ databases">
        <title>Draft genome of the acidophilic iron oxidizer Acidithrix ferrooxidans strain Py-F3.</title>
        <authorList>
            <person name="Poehlein A."/>
            <person name="Eisen S."/>
            <person name="Schloemann M."/>
            <person name="Johnson B.D."/>
            <person name="Daniel R."/>
            <person name="Muehling M."/>
        </authorList>
    </citation>
    <scope>NUCLEOTIDE SEQUENCE [LARGE SCALE GENOMIC DNA]</scope>
    <source>
        <strain evidence="9 10">Py-F3</strain>
    </source>
</reference>
<comment type="subcellular location">
    <subcellularLocation>
        <location evidence="1">Cell membrane</location>
        <topology evidence="1">Multi-pass membrane protein</topology>
    </subcellularLocation>
</comment>
<dbReference type="PANTHER" id="PTHR33406:SF11">
    <property type="entry name" value="MEMBRANE PROTEIN SCO6666-RELATED"/>
    <property type="match status" value="1"/>
</dbReference>
<dbReference type="SUPFAM" id="SSF82866">
    <property type="entry name" value="Multidrug efflux transporter AcrB transmembrane domain"/>
    <property type="match status" value="2"/>
</dbReference>
<evidence type="ECO:0000256" key="1">
    <source>
        <dbReference type="ARBA" id="ARBA00004651"/>
    </source>
</evidence>
<evidence type="ECO:0000256" key="5">
    <source>
        <dbReference type="ARBA" id="ARBA00022989"/>
    </source>
</evidence>
<dbReference type="Pfam" id="PF03176">
    <property type="entry name" value="MMPL"/>
    <property type="match status" value="2"/>
</dbReference>
<organism evidence="9 10">
    <name type="scientific">Acidithrix ferrooxidans</name>
    <dbReference type="NCBI Taxonomy" id="1280514"/>
    <lineage>
        <taxon>Bacteria</taxon>
        <taxon>Bacillati</taxon>
        <taxon>Actinomycetota</taxon>
        <taxon>Acidimicrobiia</taxon>
        <taxon>Acidimicrobiales</taxon>
        <taxon>Acidimicrobiaceae</taxon>
        <taxon>Acidithrix</taxon>
    </lineage>
</organism>
<feature type="transmembrane region" description="Helical" evidence="7">
    <location>
        <begin position="394"/>
        <end position="413"/>
    </location>
</feature>